<dbReference type="Gene3D" id="1.10.287.950">
    <property type="entry name" value="Methyl-accepting chemotaxis protein"/>
    <property type="match status" value="1"/>
</dbReference>
<dbReference type="Proteomes" id="UP000516106">
    <property type="component" value="Chromosome"/>
</dbReference>
<gene>
    <name evidence="3" type="ORF">SMNM65_10800</name>
</gene>
<evidence type="ECO:0000256" key="1">
    <source>
        <dbReference type="SAM" id="Coils"/>
    </source>
</evidence>
<organism evidence="3 4">
    <name type="scientific">Streptococcus mitis</name>
    <dbReference type="NCBI Taxonomy" id="28037"/>
    <lineage>
        <taxon>Bacteria</taxon>
        <taxon>Bacillati</taxon>
        <taxon>Bacillota</taxon>
        <taxon>Bacilli</taxon>
        <taxon>Lactobacillales</taxon>
        <taxon>Streptococcaceae</taxon>
        <taxon>Streptococcus</taxon>
        <taxon>Streptococcus mitis group</taxon>
    </lineage>
</organism>
<accession>A0A7G1ITB6</accession>
<dbReference type="SUPFAM" id="SSF57997">
    <property type="entry name" value="Tropomyosin"/>
    <property type="match status" value="1"/>
</dbReference>
<evidence type="ECO:0000313" key="3">
    <source>
        <dbReference type="EMBL" id="BCJ10648.1"/>
    </source>
</evidence>
<feature type="coiled-coil region" evidence="1">
    <location>
        <begin position="649"/>
        <end position="680"/>
    </location>
</feature>
<dbReference type="PANTHER" id="PTHR43049">
    <property type="entry name" value="EARLY ENDOSOME ANTIGEN"/>
    <property type="match status" value="1"/>
</dbReference>
<evidence type="ECO:0000313" key="4">
    <source>
        <dbReference type="Proteomes" id="UP000516106"/>
    </source>
</evidence>
<sequence length="1148" mass="131450">MDKLKSLGLTQELADKLNLNPDKIKEYLLNPVLMEKENLTKDELEVVHNSFDRLEKESLLPEVLKKYNEFGGWKPIGGGTFAIGKKNEWGYFTGWRVTGYTPEGKPIIEQGGLLGSNALDEIYLHEQALDYRFKYMLMLAKGRTIANKDDKAQDGSEFNIKTANSTENQNALNRLPVKDKDDILVHSPNIEGFNGIEKRFEAFSSKYGSTLNLDFVTGYISDFEYKTKGSYRVVVKAIKKDKTDPSKEVEETVYDHTINHVDGVVENEERYSQGVDVRLVNAVIKKTLKGDFDKKVITLANVKYNEKYPGERRRDREKLEALREEARQELAKKGEVTYELPIDKDKLHEEEINGKPSNKFKEELKIQAPYASVANDLNNVLKRMKDAEVQKASPTWVKNNELNSEGQRKDKDPDRVYKLLDFVLPTAKKIIYHADTDQLELVTDPVKVSKHRKELKDRLAAKEAELNTADETKKIELNKEISALKLAIGSTNNYTYKEARNGRRAIILGSHMEATRKPDSREMTNDEYEKYHTNELAAREKDGLSKFTGYFVEKENVTRTDVLPDDKLSERITTEIGGDQDKLGKGGYFSTGDIHLEKDVIAYKIQIFSGNNKRVGVNKQSPRIQYNLPVLANFSIIQDTLKAAQALSHRVLDQTIKEEKEKVDEKRAKKQTLITKLEKNIPPLEDKLKPLESKQKELEDKQKELGDKLKPFEDKQKEVGEKLKPIEDKQKELEEKQKSVADKLKDKEKLSQDELKKLEDESKKLEDEAKKLEDEAKPFKDEIKKLEDEAKPFKDEAKKLGDEAKKLKEEVQSLKDELETTKSKIKLAKEKIQDIDESFKEVEEGLKKIHDKIDATTRTHQLKLLFKGNITVKYVDNNRKALKESATLAKSGNFIRVNEEGNLSETDKNDQLVKTHKVFENGNVLEIVENKIVKAYKVDHNGKTIKTYVVDENGDIFASDEKGEKIQELKLYKLVQKDRVEKVLNPETNKEEEKTIHEEYLARLDKDGKEAGKYNKKHLIIGKDKPEDLLEISNKIGLYYDSTSDYLRTIKKDGVTYRLSKAHRGGVTATSNRPSGVLSSVNTTVTYLYDEVARAKVQVLERDDNNNLIPVENQNDFILESLVGKDFPEEAVNEKIAELEKMGVYCLK</sequence>
<feature type="region of interest" description="Disordered" evidence="2">
    <location>
        <begin position="685"/>
        <end position="778"/>
    </location>
</feature>
<keyword evidence="1" id="KW-0175">Coiled coil</keyword>
<proteinExistence type="predicted"/>
<protein>
    <submittedName>
        <fullName evidence="3">Uncharacterized protein</fullName>
    </submittedName>
</protein>
<evidence type="ECO:0000256" key="2">
    <source>
        <dbReference type="SAM" id="MobiDB-lite"/>
    </source>
</evidence>
<dbReference type="AlphaFoldDB" id="A0A7G1ITB6"/>
<dbReference type="EMBL" id="AP023349">
    <property type="protein sequence ID" value="BCJ10648.1"/>
    <property type="molecule type" value="Genomic_DNA"/>
</dbReference>
<reference evidence="4" key="1">
    <citation type="submission" date="2020-08" db="EMBL/GenBank/DDBJ databases">
        <title>Complete genome sequence of Streptococcus mitis strain Nm-65.</title>
        <authorList>
            <person name="Tabata A."/>
            <person name="Ohkuni H."/>
            <person name="Nagamune H."/>
        </authorList>
    </citation>
    <scope>NUCLEOTIDE SEQUENCE [LARGE SCALE GENOMIC DNA]</scope>
    <source>
        <strain evidence="4">Nm-65</strain>
    </source>
</reference>
<name>A0A7G1ITB6_STRMT</name>
<dbReference type="PANTHER" id="PTHR43049:SF1">
    <property type="entry name" value="EARLY ENDOSOME ANTIGEN"/>
    <property type="match status" value="1"/>
</dbReference>